<protein>
    <submittedName>
        <fullName evidence="1">Uncharacterized protein</fullName>
    </submittedName>
</protein>
<accession>A0ABU1X4E2</accession>
<gene>
    <name evidence="1" type="ORF">J2W40_002837</name>
</gene>
<evidence type="ECO:0000313" key="1">
    <source>
        <dbReference type="EMBL" id="MDR7156001.1"/>
    </source>
</evidence>
<dbReference type="EMBL" id="JAVDWV010000012">
    <property type="protein sequence ID" value="MDR7156001.1"/>
    <property type="molecule type" value="Genomic_DNA"/>
</dbReference>
<reference evidence="1 2" key="1">
    <citation type="submission" date="2023-07" db="EMBL/GenBank/DDBJ databases">
        <title>Sorghum-associated microbial communities from plants grown in Nebraska, USA.</title>
        <authorList>
            <person name="Schachtman D."/>
        </authorList>
    </citation>
    <scope>NUCLEOTIDE SEQUENCE [LARGE SCALE GENOMIC DNA]</scope>
    <source>
        <strain evidence="1 2">4256</strain>
    </source>
</reference>
<keyword evidence="2" id="KW-1185">Reference proteome</keyword>
<proteinExistence type="predicted"/>
<comment type="caution">
    <text evidence="1">The sequence shown here is derived from an EMBL/GenBank/DDBJ whole genome shotgun (WGS) entry which is preliminary data.</text>
</comment>
<evidence type="ECO:0000313" key="2">
    <source>
        <dbReference type="Proteomes" id="UP001267638"/>
    </source>
</evidence>
<name>A0ABU1X4E2_SPHXE</name>
<dbReference type="RefSeq" id="WP_310225835.1">
    <property type="nucleotide sequence ID" value="NZ_JAVDWV010000012.1"/>
</dbReference>
<dbReference type="Proteomes" id="UP001267638">
    <property type="component" value="Unassembled WGS sequence"/>
</dbReference>
<sequence length="116" mass="12603">MNMLADEHAGLSDELSALDRVLESFAPDMDIEAIPPLRIVGRVTWAAKGEITRAVFAVLRKANGPMTTDAIAQRVAEDRGEAMSPRIRKSVYKALDQARQRGNVEAVLGGWRNGSG</sequence>
<organism evidence="1 2">
    <name type="scientific">Sphingobium xenophagum</name>
    <dbReference type="NCBI Taxonomy" id="121428"/>
    <lineage>
        <taxon>Bacteria</taxon>
        <taxon>Pseudomonadati</taxon>
        <taxon>Pseudomonadota</taxon>
        <taxon>Alphaproteobacteria</taxon>
        <taxon>Sphingomonadales</taxon>
        <taxon>Sphingomonadaceae</taxon>
        <taxon>Sphingobium</taxon>
    </lineage>
</organism>